<dbReference type="EC" id="2.5.1.9" evidence="2"/>
<dbReference type="SUPFAM" id="SSF63380">
    <property type="entry name" value="Riboflavin synthase domain-like"/>
    <property type="match status" value="2"/>
</dbReference>
<dbReference type="PANTHER" id="PTHR21098:SF0">
    <property type="entry name" value="RIBOFLAVIN SYNTHASE"/>
    <property type="match status" value="1"/>
</dbReference>
<proteinExistence type="predicted"/>
<dbReference type="NCBIfam" id="NF006767">
    <property type="entry name" value="PRK09289.1"/>
    <property type="match status" value="1"/>
</dbReference>
<organism evidence="5 6">
    <name type="scientific">Methylococcus capsulatus</name>
    <dbReference type="NCBI Taxonomy" id="414"/>
    <lineage>
        <taxon>Bacteria</taxon>
        <taxon>Pseudomonadati</taxon>
        <taxon>Pseudomonadota</taxon>
        <taxon>Gammaproteobacteria</taxon>
        <taxon>Methylococcales</taxon>
        <taxon>Methylococcaceae</taxon>
        <taxon>Methylococcus</taxon>
    </lineage>
</organism>
<dbReference type="InterPro" id="IPR026017">
    <property type="entry name" value="Lumazine-bd_dom"/>
</dbReference>
<dbReference type="CDD" id="cd00402">
    <property type="entry name" value="Riboflavin_synthase_like"/>
    <property type="match status" value="1"/>
</dbReference>
<dbReference type="InterPro" id="IPR017938">
    <property type="entry name" value="Riboflavin_synthase-like_b-brl"/>
</dbReference>
<dbReference type="NCBIfam" id="NF009566">
    <property type="entry name" value="PRK13020.1"/>
    <property type="match status" value="1"/>
</dbReference>
<dbReference type="InterPro" id="IPR023366">
    <property type="entry name" value="ATP_synth_asu-like_sf"/>
</dbReference>
<evidence type="ECO:0000256" key="2">
    <source>
        <dbReference type="NCBIfam" id="TIGR00187"/>
    </source>
</evidence>
<dbReference type="PANTHER" id="PTHR21098">
    <property type="entry name" value="RIBOFLAVIN SYNTHASE ALPHA CHAIN"/>
    <property type="match status" value="1"/>
</dbReference>
<dbReference type="PROSITE" id="PS51177">
    <property type="entry name" value="LUMAZINE_BIND"/>
    <property type="match status" value="2"/>
</dbReference>
<dbReference type="PIRSF" id="PIRSF000498">
    <property type="entry name" value="Riboflavin_syn_A"/>
    <property type="match status" value="1"/>
</dbReference>
<reference evidence="5 6" key="1">
    <citation type="submission" date="2022-09" db="EMBL/GenBank/DDBJ databases">
        <authorList>
            <person name="Giprobiosintez L."/>
        </authorList>
    </citation>
    <scope>NUCLEOTIDE SEQUENCE [LARGE SCALE GENOMIC DNA]</scope>
    <source>
        <strain evidence="6">VKPM-B-12549 (GBS-15)</strain>
    </source>
</reference>
<feature type="repeat" description="Lumazine-binding" evidence="3">
    <location>
        <begin position="1"/>
        <end position="97"/>
    </location>
</feature>
<evidence type="ECO:0000256" key="3">
    <source>
        <dbReference type="PROSITE-ProRule" id="PRU00524"/>
    </source>
</evidence>
<feature type="domain" description="Lumazine-binding" evidence="4">
    <location>
        <begin position="98"/>
        <end position="197"/>
    </location>
</feature>
<dbReference type="InterPro" id="IPR001783">
    <property type="entry name" value="Lumazine-bd"/>
</dbReference>
<keyword evidence="6" id="KW-1185">Reference proteome</keyword>
<evidence type="ECO:0000256" key="1">
    <source>
        <dbReference type="ARBA" id="ARBA00022737"/>
    </source>
</evidence>
<dbReference type="NCBIfam" id="TIGR00187">
    <property type="entry name" value="ribE"/>
    <property type="match status" value="1"/>
</dbReference>
<feature type="domain" description="Lumazine-binding" evidence="4">
    <location>
        <begin position="1"/>
        <end position="97"/>
    </location>
</feature>
<name>A0ABZ2F3K9_METCP</name>
<evidence type="ECO:0000259" key="4">
    <source>
        <dbReference type="PROSITE" id="PS51177"/>
    </source>
</evidence>
<dbReference type="Pfam" id="PF00677">
    <property type="entry name" value="Lum_binding"/>
    <property type="match status" value="2"/>
</dbReference>
<feature type="repeat" description="Lumazine-binding" evidence="3">
    <location>
        <begin position="98"/>
        <end position="197"/>
    </location>
</feature>
<protein>
    <recommendedName>
        <fullName evidence="2">Riboflavin synthase</fullName>
        <ecNumber evidence="2">2.5.1.9</ecNumber>
    </recommendedName>
</protein>
<accession>A0ABZ2F3K9</accession>
<dbReference type="Proteomes" id="UP001359308">
    <property type="component" value="Chromosome"/>
</dbReference>
<evidence type="ECO:0000313" key="5">
    <source>
        <dbReference type="EMBL" id="WWF01798.1"/>
    </source>
</evidence>
<dbReference type="Gene3D" id="2.40.30.20">
    <property type="match status" value="2"/>
</dbReference>
<sequence>MFTGIVRGRGRIVAADLQDTGTRFRIRFPDDLLGGLETGASVAVDGVCLTVVRIAGNEIDFDAIAGTLALTNLGDRRIGDEVNLERSARLGDEVGGHHVSGHVSTTGVVTSIKLEGAGNHHLEFEVEPQWSRYIFLRGFLAVDGASLTVAEADPARGRFRINLIPETIRNTCFRRYRAGDRVNIEVEHQTQVLVDVVTRTIEAALAGRGILRPSNGSP</sequence>
<keyword evidence="1" id="KW-0677">Repeat</keyword>
<evidence type="ECO:0000313" key="6">
    <source>
        <dbReference type="Proteomes" id="UP001359308"/>
    </source>
</evidence>
<dbReference type="RefSeq" id="WP_198323972.1">
    <property type="nucleotide sequence ID" value="NZ_CP104311.1"/>
</dbReference>
<gene>
    <name evidence="5" type="ORF">N4J17_15220</name>
</gene>
<dbReference type="EMBL" id="CP104311">
    <property type="protein sequence ID" value="WWF01798.1"/>
    <property type="molecule type" value="Genomic_DNA"/>
</dbReference>